<dbReference type="InterPro" id="IPR050525">
    <property type="entry name" value="ECM_Assembly_Org"/>
</dbReference>
<dbReference type="SUPFAM" id="SSF48056">
    <property type="entry name" value="Di-copper centre-containing domain"/>
    <property type="match status" value="1"/>
</dbReference>
<dbReference type="SMART" id="SM00327">
    <property type="entry name" value="VWA"/>
    <property type="match status" value="1"/>
</dbReference>
<evidence type="ECO:0000256" key="4">
    <source>
        <dbReference type="ARBA" id="ARBA00022737"/>
    </source>
</evidence>
<keyword evidence="2" id="KW-0964">Secreted</keyword>
<comment type="caution">
    <text evidence="6">The sequence shown here is derived from an EMBL/GenBank/DDBJ whole genome shotgun (WGS) entry which is preliminary data.</text>
</comment>
<dbReference type="Gene3D" id="1.10.1280.10">
    <property type="entry name" value="Di-copper center containing domain from catechol oxidase"/>
    <property type="match status" value="1"/>
</dbReference>
<comment type="subcellular location">
    <subcellularLocation>
        <location evidence="1">Secreted</location>
    </subcellularLocation>
</comment>
<dbReference type="InterPro" id="IPR008922">
    <property type="entry name" value="Di-copper_centre_dom_sf"/>
</dbReference>
<dbReference type="PANTHER" id="PTHR24020:SF20">
    <property type="entry name" value="PH DOMAIN-CONTAINING PROTEIN"/>
    <property type="match status" value="1"/>
</dbReference>
<dbReference type="Pfam" id="PF00264">
    <property type="entry name" value="Tyrosinase"/>
    <property type="match status" value="1"/>
</dbReference>
<evidence type="ECO:0000256" key="2">
    <source>
        <dbReference type="ARBA" id="ARBA00022525"/>
    </source>
</evidence>
<keyword evidence="5" id="KW-0325">Glycoprotein</keyword>
<dbReference type="PANTHER" id="PTHR24020">
    <property type="entry name" value="COLLAGEN ALPHA"/>
    <property type="match status" value="1"/>
</dbReference>
<dbReference type="Pfam" id="PF00092">
    <property type="entry name" value="VWA"/>
    <property type="match status" value="1"/>
</dbReference>
<protein>
    <submittedName>
        <fullName evidence="6">Tyrosinase-like isoform X2</fullName>
    </submittedName>
</protein>
<evidence type="ECO:0000256" key="1">
    <source>
        <dbReference type="ARBA" id="ARBA00004613"/>
    </source>
</evidence>
<dbReference type="AlphaFoldDB" id="A0A6S7H2E1"/>
<keyword evidence="7" id="KW-1185">Reference proteome</keyword>
<accession>A0A6S7H2E1</accession>
<dbReference type="Gene3D" id="3.40.50.410">
    <property type="entry name" value="von Willebrand factor, type A domain"/>
    <property type="match status" value="1"/>
</dbReference>
<gene>
    <name evidence="6" type="ORF">PACLA_8A075088</name>
</gene>
<dbReference type="PRINTS" id="PR00092">
    <property type="entry name" value="TYROSINASE"/>
</dbReference>
<dbReference type="InterPro" id="IPR036465">
    <property type="entry name" value="vWFA_dom_sf"/>
</dbReference>
<evidence type="ECO:0000313" key="7">
    <source>
        <dbReference type="Proteomes" id="UP001152795"/>
    </source>
</evidence>
<dbReference type="CDD" id="cd01450">
    <property type="entry name" value="vWFA_subfamily_ECM"/>
    <property type="match status" value="1"/>
</dbReference>
<dbReference type="SUPFAM" id="SSF53300">
    <property type="entry name" value="vWA-like"/>
    <property type="match status" value="1"/>
</dbReference>
<dbReference type="PRINTS" id="PR00453">
    <property type="entry name" value="VWFADOMAIN"/>
</dbReference>
<keyword evidence="3" id="KW-0732">Signal</keyword>
<dbReference type="InterPro" id="IPR002035">
    <property type="entry name" value="VWF_A"/>
</dbReference>
<dbReference type="InterPro" id="IPR002227">
    <property type="entry name" value="Tyrosinase_Cu-bd"/>
</dbReference>
<proteinExistence type="predicted"/>
<dbReference type="EMBL" id="CACRXK020002940">
    <property type="protein sequence ID" value="CAB3996759.1"/>
    <property type="molecule type" value="Genomic_DNA"/>
</dbReference>
<reference evidence="6" key="1">
    <citation type="submission" date="2020-04" db="EMBL/GenBank/DDBJ databases">
        <authorList>
            <person name="Alioto T."/>
            <person name="Alioto T."/>
            <person name="Gomez Garrido J."/>
        </authorList>
    </citation>
    <scope>NUCLEOTIDE SEQUENCE</scope>
    <source>
        <strain evidence="6">A484AB</strain>
    </source>
</reference>
<keyword evidence="4" id="KW-0677">Repeat</keyword>
<evidence type="ECO:0000256" key="5">
    <source>
        <dbReference type="ARBA" id="ARBA00023180"/>
    </source>
</evidence>
<dbReference type="OrthoDB" id="6132182at2759"/>
<evidence type="ECO:0000313" key="6">
    <source>
        <dbReference type="EMBL" id="CAB3996759.1"/>
    </source>
</evidence>
<dbReference type="Proteomes" id="UP001152795">
    <property type="component" value="Unassembled WGS sequence"/>
</dbReference>
<feature type="non-terminal residue" evidence="6">
    <location>
        <position position="1"/>
    </location>
</feature>
<evidence type="ECO:0000256" key="3">
    <source>
        <dbReference type="ARBA" id="ARBA00022729"/>
    </source>
</evidence>
<sequence>PMKLDIVFVVDKSGSIGEKNFEFTKNFLEMFTEYFSVYPSKTRVAIVSFSTYVRLEFDYSQFKNKECLKRGIKQMRYTNGRTSTGNALERVRTQLIFNTNAGARENTNKIIFVITDGKSNLGIDPIIPASKLKENDNVTIVALGVTNKINQTELQAIASSPAHVFHLKNFAALKNLTQSLQNDLSKICENGKIVLDECGRRCRCENGRRIDCCRRRKEFTQLNQDERVRYINTLKTASTNQKYKKAYEQLLTLHMELFLQRIHMKDFFLTWHRWFILQYENLLQKIDCRVTVPYWDWTLVAAKPFVNDFWNPEARGFGGNGSPPGSCVKTGPFGEGKWSLIRSAGRGCLKRNFNDRFPDVITLASLLTSNPDPKDFLKFESQLRVVFHNQFHSRIGGTMNSKNAAAAPEFFPHHAFIDKIWSDWQGKGKKHKFNIFFTNQKGKMPGTRNRPKDFLDLSEQPDCICVEYADVVNNVSTIIKGLTLSELQNIPRLALPPLSANATGLFHTSSAELEEVAKSQSAIAPQHVLHEDSLNGTDAINLGFRPFDVFNAARSG</sequence>
<name>A0A6S7H2E1_PARCT</name>
<dbReference type="PROSITE" id="PS50234">
    <property type="entry name" value="VWFA"/>
    <property type="match status" value="1"/>
</dbReference>
<dbReference type="GO" id="GO:0005576">
    <property type="term" value="C:extracellular region"/>
    <property type="evidence" value="ECO:0007669"/>
    <property type="project" value="UniProtKB-SubCell"/>
</dbReference>
<dbReference type="GO" id="GO:0016491">
    <property type="term" value="F:oxidoreductase activity"/>
    <property type="evidence" value="ECO:0007669"/>
    <property type="project" value="InterPro"/>
</dbReference>
<dbReference type="FunFam" id="3.40.50.410:FF:000004">
    <property type="entry name" value="collagen alpha-6(VI) chain"/>
    <property type="match status" value="1"/>
</dbReference>
<organism evidence="6 7">
    <name type="scientific">Paramuricea clavata</name>
    <name type="common">Red gorgonian</name>
    <name type="synonym">Violescent sea-whip</name>
    <dbReference type="NCBI Taxonomy" id="317549"/>
    <lineage>
        <taxon>Eukaryota</taxon>
        <taxon>Metazoa</taxon>
        <taxon>Cnidaria</taxon>
        <taxon>Anthozoa</taxon>
        <taxon>Octocorallia</taxon>
        <taxon>Malacalcyonacea</taxon>
        <taxon>Plexauridae</taxon>
        <taxon>Paramuricea</taxon>
    </lineage>
</organism>